<accession>D2VN32</accession>
<feature type="compositionally biased region" description="Basic residues" evidence="2">
    <location>
        <begin position="994"/>
        <end position="1013"/>
    </location>
</feature>
<dbReference type="AlphaFoldDB" id="D2VN32"/>
<dbReference type="InParanoid" id="D2VN32"/>
<gene>
    <name evidence="4" type="ORF">NAEGRDRAFT_58724</name>
</gene>
<evidence type="ECO:0000256" key="2">
    <source>
        <dbReference type="SAM" id="MobiDB-lite"/>
    </source>
</evidence>
<evidence type="ECO:0000256" key="1">
    <source>
        <dbReference type="SAM" id="Coils"/>
    </source>
</evidence>
<dbReference type="InterPro" id="IPR027417">
    <property type="entry name" value="P-loop_NTPase"/>
</dbReference>
<dbReference type="OMA" id="ERCAETH"/>
<name>D2VN32_NAEGR</name>
<feature type="region of interest" description="Disordered" evidence="2">
    <location>
        <begin position="987"/>
        <end position="1013"/>
    </location>
</feature>
<reference evidence="4 5" key="1">
    <citation type="journal article" date="2010" name="Cell">
        <title>The genome of Naegleria gruberi illuminates early eukaryotic versatility.</title>
        <authorList>
            <person name="Fritz-Laylin L.K."/>
            <person name="Prochnik S.E."/>
            <person name="Ginger M.L."/>
            <person name="Dacks J.B."/>
            <person name="Carpenter M.L."/>
            <person name="Field M.C."/>
            <person name="Kuo A."/>
            <person name="Paredez A."/>
            <person name="Chapman J."/>
            <person name="Pham J."/>
            <person name="Shu S."/>
            <person name="Neupane R."/>
            <person name="Cipriano M."/>
            <person name="Mancuso J."/>
            <person name="Tu H."/>
            <person name="Salamov A."/>
            <person name="Lindquist E."/>
            <person name="Shapiro H."/>
            <person name="Lucas S."/>
            <person name="Grigoriev I.V."/>
            <person name="Cande W.Z."/>
            <person name="Fulton C."/>
            <person name="Rokhsar D.S."/>
            <person name="Dawson S.C."/>
        </authorList>
    </citation>
    <scope>NUCLEOTIDE SEQUENCE [LARGE SCALE GENOMIC DNA]</scope>
    <source>
        <strain evidence="4 5">NEG-M</strain>
    </source>
</reference>
<dbReference type="OrthoDB" id="10262694at2759"/>
<dbReference type="Gene3D" id="3.40.50.300">
    <property type="entry name" value="P-loop containing nucleotide triphosphate hydrolases"/>
    <property type="match status" value="1"/>
</dbReference>
<dbReference type="VEuPathDB" id="AmoebaDB:NAEGRDRAFT_58724"/>
<dbReference type="EMBL" id="GG738883">
    <property type="protein sequence ID" value="EFC41850.1"/>
    <property type="molecule type" value="Genomic_DNA"/>
</dbReference>
<keyword evidence="5" id="KW-1185">Reference proteome</keyword>
<dbReference type="GeneID" id="8851340"/>
<feature type="domain" description="Dynamin N-terminal" evidence="3">
    <location>
        <begin position="79"/>
        <end position="230"/>
    </location>
</feature>
<feature type="coiled-coil region" evidence="1">
    <location>
        <begin position="5"/>
        <end position="73"/>
    </location>
</feature>
<dbReference type="InterPro" id="IPR045063">
    <property type="entry name" value="Dynamin_N"/>
</dbReference>
<sequence length="1013" mass="116895">MNSYHQQFMKKLKESNDQLENTTKKLLEQQKSQLNDLFKMRDLLLNVHKSKVNKTTNDSLEKMEKIINTEEENPKPIVVAFLGNAGVGKSSFINDMIGGQLLPSSSGRIHVTKALCHLSYSNNITMEPVLCSEDEVKERCAETHYDYGSIKPVSIVSKVTEYKTIQDLTTAMVTFQNQMTESDVYRIKLIRVKVPLPKIKSKFEVIDVPGINSGTLSGIFERMALEACILSDRILLFPNSFRSEIPTDVFEFVRKIFSDPIIQKNPKTFSFCHGGRSFQEADAHKEYLDCLHDYNISKIHVSFCQLLSNYFDFKFDDIPKAPNEKPVNDQIVFVENKKVVLELLKDNFVSFPIPHNKSKSLTHEINITQLYFDIMLKKDRLILVGRMIQSLRELALLCIPNLLFKSKFQTAKSNQDNNVEIMDGCNEVVHDIVRKMQKVLKKRGGFKKSNVKFPTNFLLDVLSSEVVKNFKEKEHTLIQNQLALMEKHIKLLGSIHLIKSQSGDAEQDLKNFSEQVLPLFDLNHKDHITLATEMKGVLNDLFKSFILERNFEYEHKFDINFCDVRRDEHNSGVLKLPNRMFSSVEDMTSAKIVSNGDSLTKANKYRNDKSEMQVRKLESSVLLPASSQNIMEINIRKDKIIEIEGGDQSFDSFKSMLPSSTLLNHHAKTRIAPTFFLSLDGTCPNLAFNSCWVNYTSESLVIIVTPHEYVDNFVDLVQQHNENDQHRVMILSVSVENELYSEGSLMNAVFDFSSYFDFPIIHLVKLNVKNIYEYVSPLKEYVHNEWTPIRYFRSSEAIVYNEINSLSDDKKQEIAKKFVTSANDIIYKNSLRSDERINDLSSHYNAKEALADVEGFVDYLRLIDSKVNGNLEKNFKQSFFSKNKARVGCWDGLTRNIDRNKIYSRNGYNYMISNYATAIETYFMQALDKIRPVSDIKFTQDLPKEGYQTIENGFDSKMISFRTNMLANGVGGFIHFGFKYDLNRYEKMKQKQQTPKRKKSTKKNNFTSRKKRK</sequence>
<dbReference type="Pfam" id="PF00350">
    <property type="entry name" value="Dynamin_N"/>
    <property type="match status" value="1"/>
</dbReference>
<dbReference type="Proteomes" id="UP000006671">
    <property type="component" value="Unassembled WGS sequence"/>
</dbReference>
<dbReference type="KEGG" id="ngr:NAEGRDRAFT_58724"/>
<protein>
    <recommendedName>
        <fullName evidence="3">Dynamin N-terminal domain-containing protein</fullName>
    </recommendedName>
</protein>
<evidence type="ECO:0000259" key="3">
    <source>
        <dbReference type="Pfam" id="PF00350"/>
    </source>
</evidence>
<dbReference type="SUPFAM" id="SSF52540">
    <property type="entry name" value="P-loop containing nucleoside triphosphate hydrolases"/>
    <property type="match status" value="1"/>
</dbReference>
<keyword evidence="1" id="KW-0175">Coiled coil</keyword>
<dbReference type="RefSeq" id="XP_002674594.1">
    <property type="nucleotide sequence ID" value="XM_002674548.1"/>
</dbReference>
<proteinExistence type="predicted"/>
<organism evidence="5">
    <name type="scientific">Naegleria gruberi</name>
    <name type="common">Amoeba</name>
    <dbReference type="NCBI Taxonomy" id="5762"/>
    <lineage>
        <taxon>Eukaryota</taxon>
        <taxon>Discoba</taxon>
        <taxon>Heterolobosea</taxon>
        <taxon>Tetramitia</taxon>
        <taxon>Eutetramitia</taxon>
        <taxon>Vahlkampfiidae</taxon>
        <taxon>Naegleria</taxon>
    </lineage>
</organism>
<evidence type="ECO:0000313" key="5">
    <source>
        <dbReference type="Proteomes" id="UP000006671"/>
    </source>
</evidence>
<evidence type="ECO:0000313" key="4">
    <source>
        <dbReference type="EMBL" id="EFC41850.1"/>
    </source>
</evidence>